<sequence length="341" mass="35074">MSLVASAERALVVGDADGACSQAKNALAAAVGGSSSAGPRSCDGAGCALCRATAVLLQTLPSESEVARVLAVLAAGGSTPPICALAVWASFDATSQNTQRTALAKRRVEHVISLCTSSFVPYDAAEAGSDQHKKTNLEKKAPCAWRTNPSLTTRERDMLVRTYVLAFAAATGENAAARALAYVDSKACPPPSAQGYLALVADLRSRSAKDSANNAAAPAPSTANDDDDDDDIDADDEIGVEDSGEGSRVQAPKVAREIASASSSPAAATAAESPQPWWSSTADSWKSLDARQRDTCVAVVALAAGGLAALWFERRSIRRSLRRAGAELAEAGTALLTLLNG</sequence>
<proteinExistence type="predicted"/>
<feature type="compositionally biased region" description="Acidic residues" evidence="1">
    <location>
        <begin position="224"/>
        <end position="244"/>
    </location>
</feature>
<gene>
    <name evidence="2" type="ORF">PPROV_000621300</name>
</gene>
<evidence type="ECO:0000256" key="1">
    <source>
        <dbReference type="SAM" id="MobiDB-lite"/>
    </source>
</evidence>
<keyword evidence="3" id="KW-1185">Reference proteome</keyword>
<dbReference type="EMBL" id="BNJQ01000017">
    <property type="protein sequence ID" value="GHP07471.1"/>
    <property type="molecule type" value="Genomic_DNA"/>
</dbReference>
<name>A0A830HPU5_9CHLO</name>
<evidence type="ECO:0000313" key="2">
    <source>
        <dbReference type="EMBL" id="GHP07471.1"/>
    </source>
</evidence>
<dbReference type="AlphaFoldDB" id="A0A830HPU5"/>
<comment type="caution">
    <text evidence="2">The sequence shown here is derived from an EMBL/GenBank/DDBJ whole genome shotgun (WGS) entry which is preliminary data.</text>
</comment>
<evidence type="ECO:0000313" key="3">
    <source>
        <dbReference type="Proteomes" id="UP000660262"/>
    </source>
</evidence>
<feature type="region of interest" description="Disordered" evidence="1">
    <location>
        <begin position="210"/>
        <end position="280"/>
    </location>
</feature>
<protein>
    <submittedName>
        <fullName evidence="2">Uncharacterized protein</fullName>
    </submittedName>
</protein>
<dbReference type="Proteomes" id="UP000660262">
    <property type="component" value="Unassembled WGS sequence"/>
</dbReference>
<feature type="compositionally biased region" description="Low complexity" evidence="1">
    <location>
        <begin position="210"/>
        <end position="223"/>
    </location>
</feature>
<organism evidence="2 3">
    <name type="scientific">Pycnococcus provasolii</name>
    <dbReference type="NCBI Taxonomy" id="41880"/>
    <lineage>
        <taxon>Eukaryota</taxon>
        <taxon>Viridiplantae</taxon>
        <taxon>Chlorophyta</taxon>
        <taxon>Pseudoscourfieldiophyceae</taxon>
        <taxon>Pseudoscourfieldiales</taxon>
        <taxon>Pycnococcaceae</taxon>
        <taxon>Pycnococcus</taxon>
    </lineage>
</organism>
<accession>A0A830HPU5</accession>
<feature type="compositionally biased region" description="Low complexity" evidence="1">
    <location>
        <begin position="259"/>
        <end position="273"/>
    </location>
</feature>
<reference evidence="2" key="1">
    <citation type="submission" date="2020-10" db="EMBL/GenBank/DDBJ databases">
        <title>Unveiling of a novel bifunctional photoreceptor, Dualchrome1, isolated from a cosmopolitan green alga.</title>
        <authorList>
            <person name="Suzuki S."/>
            <person name="Kawachi M."/>
        </authorList>
    </citation>
    <scope>NUCLEOTIDE SEQUENCE</scope>
    <source>
        <strain evidence="2">NIES 2893</strain>
    </source>
</reference>